<proteinExistence type="predicted"/>
<keyword evidence="2" id="KW-0344">Guanine-nucleotide releasing factor</keyword>
<evidence type="ECO:0000313" key="8">
    <source>
        <dbReference type="Proteomes" id="UP001234581"/>
    </source>
</evidence>
<dbReference type="SUPFAM" id="SSF46785">
    <property type="entry name" value="Winged helix' DNA-binding domain"/>
    <property type="match status" value="1"/>
</dbReference>
<gene>
    <name evidence="7" type="ORF">O0I10_001475</name>
</gene>
<evidence type="ECO:0000313" key="7">
    <source>
        <dbReference type="EMBL" id="KAJ8662514.1"/>
    </source>
</evidence>
<dbReference type="InterPro" id="IPR052233">
    <property type="entry name" value="Rho-type_GEFs"/>
</dbReference>
<evidence type="ECO:0000256" key="1">
    <source>
        <dbReference type="ARBA" id="ARBA00022553"/>
    </source>
</evidence>
<feature type="compositionally biased region" description="Basic and acidic residues" evidence="3">
    <location>
        <begin position="17"/>
        <end position="29"/>
    </location>
</feature>
<dbReference type="PROSITE" id="PS50010">
    <property type="entry name" value="DH_2"/>
    <property type="match status" value="1"/>
</dbReference>
<dbReference type="GO" id="GO:0035556">
    <property type="term" value="P:intracellular signal transduction"/>
    <property type="evidence" value="ECO:0007669"/>
    <property type="project" value="InterPro"/>
</dbReference>
<dbReference type="Pfam" id="PF00780">
    <property type="entry name" value="CNH"/>
    <property type="match status" value="1"/>
</dbReference>
<dbReference type="InterPro" id="IPR011993">
    <property type="entry name" value="PH-like_dom_sf"/>
</dbReference>
<feature type="region of interest" description="Disordered" evidence="3">
    <location>
        <begin position="1"/>
        <end position="39"/>
    </location>
</feature>
<dbReference type="InterPro" id="IPR000591">
    <property type="entry name" value="DEP_dom"/>
</dbReference>
<dbReference type="EMBL" id="JARTCD010000004">
    <property type="protein sequence ID" value="KAJ8662514.1"/>
    <property type="molecule type" value="Genomic_DNA"/>
</dbReference>
<feature type="region of interest" description="Disordered" evidence="3">
    <location>
        <begin position="209"/>
        <end position="288"/>
    </location>
</feature>
<evidence type="ECO:0000259" key="6">
    <source>
        <dbReference type="PROSITE" id="PS50219"/>
    </source>
</evidence>
<dbReference type="Proteomes" id="UP001234581">
    <property type="component" value="Unassembled WGS sequence"/>
</dbReference>
<feature type="compositionally biased region" description="Polar residues" evidence="3">
    <location>
        <begin position="1"/>
        <end position="16"/>
    </location>
</feature>
<reference evidence="7 8" key="1">
    <citation type="submission" date="2023-03" db="EMBL/GenBank/DDBJ databases">
        <title>Genome sequence of Lichtheimia ornata CBS 291.66.</title>
        <authorList>
            <person name="Mohabir J.T."/>
            <person name="Shea T.P."/>
            <person name="Kurbessoian T."/>
            <person name="Berby B."/>
            <person name="Fontaine J."/>
            <person name="Livny J."/>
            <person name="Gnirke A."/>
            <person name="Stajich J.E."/>
            <person name="Cuomo C.A."/>
        </authorList>
    </citation>
    <scope>NUCLEOTIDE SEQUENCE [LARGE SCALE GENOMIC DNA]</scope>
    <source>
        <strain evidence="7">CBS 291.66</strain>
    </source>
</reference>
<dbReference type="SUPFAM" id="SSF50729">
    <property type="entry name" value="PH domain-like"/>
    <property type="match status" value="1"/>
</dbReference>
<feature type="domain" description="CNH" evidence="6">
    <location>
        <begin position="898"/>
        <end position="1215"/>
    </location>
</feature>
<feature type="region of interest" description="Disordered" evidence="3">
    <location>
        <begin position="385"/>
        <end position="404"/>
    </location>
</feature>
<dbReference type="SMART" id="SM00325">
    <property type="entry name" value="RhoGEF"/>
    <property type="match status" value="1"/>
</dbReference>
<feature type="domain" description="DH" evidence="5">
    <location>
        <begin position="501"/>
        <end position="689"/>
    </location>
</feature>
<organism evidence="7 8">
    <name type="scientific">Lichtheimia ornata</name>
    <dbReference type="NCBI Taxonomy" id="688661"/>
    <lineage>
        <taxon>Eukaryota</taxon>
        <taxon>Fungi</taxon>
        <taxon>Fungi incertae sedis</taxon>
        <taxon>Mucoromycota</taxon>
        <taxon>Mucoromycotina</taxon>
        <taxon>Mucoromycetes</taxon>
        <taxon>Mucorales</taxon>
        <taxon>Lichtheimiaceae</taxon>
        <taxon>Lichtheimia</taxon>
    </lineage>
</organism>
<dbReference type="InterPro" id="IPR001180">
    <property type="entry name" value="CNH_dom"/>
</dbReference>
<name>A0AAD7VAQ0_9FUNG</name>
<feature type="compositionally biased region" description="Polar residues" evidence="3">
    <location>
        <begin position="211"/>
        <end position="220"/>
    </location>
</feature>
<dbReference type="InterPro" id="IPR041675">
    <property type="entry name" value="PH_5"/>
</dbReference>
<dbReference type="InterPro" id="IPR000219">
    <property type="entry name" value="DH_dom"/>
</dbReference>
<evidence type="ECO:0000259" key="4">
    <source>
        <dbReference type="PROSITE" id="PS50003"/>
    </source>
</evidence>
<dbReference type="PROSITE" id="PS50219">
    <property type="entry name" value="CNH"/>
    <property type="match status" value="1"/>
</dbReference>
<dbReference type="SUPFAM" id="SSF48065">
    <property type="entry name" value="DBL homology domain (DH-domain)"/>
    <property type="match status" value="1"/>
</dbReference>
<dbReference type="Pfam" id="PF00610">
    <property type="entry name" value="DEP"/>
    <property type="match status" value="1"/>
</dbReference>
<feature type="domain" description="PH" evidence="4">
    <location>
        <begin position="729"/>
        <end position="876"/>
    </location>
</feature>
<dbReference type="InterPro" id="IPR036390">
    <property type="entry name" value="WH_DNA-bd_sf"/>
</dbReference>
<dbReference type="Pfam" id="PF15405">
    <property type="entry name" value="PH_5"/>
    <property type="match status" value="1"/>
</dbReference>
<dbReference type="SMART" id="SM00036">
    <property type="entry name" value="CNH"/>
    <property type="match status" value="1"/>
</dbReference>
<dbReference type="RefSeq" id="XP_058347427.1">
    <property type="nucleotide sequence ID" value="XM_058481570.1"/>
</dbReference>
<dbReference type="SMART" id="SM00233">
    <property type="entry name" value="PH"/>
    <property type="match status" value="1"/>
</dbReference>
<dbReference type="Gene3D" id="2.30.29.30">
    <property type="entry name" value="Pleckstrin-homology domain (PH domain)/Phosphotyrosine-binding domain (PTB)"/>
    <property type="match status" value="1"/>
</dbReference>
<dbReference type="InterPro" id="IPR035899">
    <property type="entry name" value="DBL_dom_sf"/>
</dbReference>
<dbReference type="SMART" id="SM00049">
    <property type="entry name" value="DEP"/>
    <property type="match status" value="1"/>
</dbReference>
<dbReference type="PROSITE" id="PS50003">
    <property type="entry name" value="PH_DOMAIN"/>
    <property type="match status" value="1"/>
</dbReference>
<dbReference type="Pfam" id="PF00621">
    <property type="entry name" value="RhoGEF"/>
    <property type="match status" value="1"/>
</dbReference>
<feature type="region of interest" description="Disordered" evidence="3">
    <location>
        <begin position="52"/>
        <end position="74"/>
    </location>
</feature>
<comment type="caution">
    <text evidence="7">The sequence shown here is derived from an EMBL/GenBank/DDBJ whole genome shotgun (WGS) entry which is preliminary data.</text>
</comment>
<dbReference type="GO" id="GO:0005085">
    <property type="term" value="F:guanyl-nucleotide exchange factor activity"/>
    <property type="evidence" value="ECO:0007669"/>
    <property type="project" value="UniProtKB-KW"/>
</dbReference>
<dbReference type="PANTHER" id="PTHR46572:SF2">
    <property type="entry name" value="RHO1 GDP-GTP EXCHANGE PROTEIN 1-RELATED"/>
    <property type="match status" value="1"/>
</dbReference>
<dbReference type="AlphaFoldDB" id="A0AAD7VAQ0"/>
<dbReference type="CDD" id="cd00160">
    <property type="entry name" value="RhoGEF"/>
    <property type="match status" value="1"/>
</dbReference>
<dbReference type="Gene3D" id="1.20.900.10">
    <property type="entry name" value="Dbl homology (DH) domain"/>
    <property type="match status" value="1"/>
</dbReference>
<protein>
    <submittedName>
        <fullName evidence="7">Uncharacterized protein</fullName>
    </submittedName>
</protein>
<keyword evidence="8" id="KW-1185">Reference proteome</keyword>
<dbReference type="PANTHER" id="PTHR46572">
    <property type="entry name" value="RHO1 GDP-GTP EXCHANGE PROTEIN 1-RELATED"/>
    <property type="match status" value="1"/>
</dbReference>
<feature type="compositionally biased region" description="Acidic residues" evidence="3">
    <location>
        <begin position="394"/>
        <end position="404"/>
    </location>
</feature>
<evidence type="ECO:0000259" key="5">
    <source>
        <dbReference type="PROSITE" id="PS50010"/>
    </source>
</evidence>
<dbReference type="InterPro" id="IPR036388">
    <property type="entry name" value="WH-like_DNA-bd_sf"/>
</dbReference>
<evidence type="ECO:0000256" key="2">
    <source>
        <dbReference type="ARBA" id="ARBA00022658"/>
    </source>
</evidence>
<accession>A0AAD7VAQ0</accession>
<evidence type="ECO:0000256" key="3">
    <source>
        <dbReference type="SAM" id="MobiDB-lite"/>
    </source>
</evidence>
<dbReference type="GeneID" id="83208893"/>
<dbReference type="Gene3D" id="1.10.10.10">
    <property type="entry name" value="Winged helix-like DNA-binding domain superfamily/Winged helix DNA-binding domain"/>
    <property type="match status" value="1"/>
</dbReference>
<feature type="compositionally biased region" description="Basic and acidic residues" evidence="3">
    <location>
        <begin position="52"/>
        <end position="65"/>
    </location>
</feature>
<sequence>MHSATSISISPNATHSNKNDAVHHPRATSEKLPTVTLTPSATIRNRYYQKCREEQSKEEDEHNDDKEEDEQQQDTVLNEEQVGWAMHSYYAPLKSPVESPKSIRSFMSSDAGSIMSLRTEILGTDDTVSLSSLRTTDSAFYKAAAAAAAAAANGKPSRSNTLFRSKTGAEPKIVLDGSTEQLKRSKSRGAASLLSRLSKTTAPMRAKLSAMSRSGSSFNLRSHEYTPTPLRRSAESMLNMPITPRKTLLRSKGERSQSFSHTEQPDEKSAGGSTADQQKVLRPHESFSRGRYPALLSNTGQMLQERVTLSTKIKDSIEYKDAFDGKQAVDKLCHYIGTKDRNLALLLGRALDAQKLFHDVNYEHRLRDSVNELYQFKQHINMGQKRFTGGSGADQEDEDEEDEKSEFNFMDNMTTAEKANDASDRLPNGVFTLLTDCYSPTCSRDNLCYSLFCPRRIEQAKQKTLHRTSSKSSLMEKDDDRLWASTVPKQILSKLSSAEKKRQENIFELIYTERDFVNDLAYVIKYWIEPLLESQVIPEENREQFIQDLFWNMREVHDVNAELAKALESRQKASSPIVDQIGDIMLQHVASFGPFVQYGAHQMVSRYVLETEKSTNPAFMEFVETTERLPQSRKLELNAYLTKPTTRLGRYNLLLREILKHTPADHPDQELIPKAMNVISEFLSDVNHETGKMESKFSLQLLAEKLSYKAPIMVDERFMNLGLDVETRKVIMKGPLKRKGSGPTESADVQVYLLDHCLLFVKPKCVNNLERYKIYKKPIPLALLSITLPDQSRRGSTILPYGRPSLSNNSISSLNNIDAITAAAAASSTNLGNASSKGYPITFNYLGRSGANPITLYAPTLLGRRQWVDKIQGQRQALMEKQKVFDIRTIDARFFNAFNRVTCAASYGDTVVLGSDQGVYIKEPTPVASSAATIAAGGSYSNTNENLRRLLPMDKVSQIDVLEPSGLILVLAEKVLYTYSLESLLAEDSAKRGRKLSSHVSFFKVGTIFQDTPSEKTLVCYVRHNTIQSTIRALEPHMSTDKKKSRSKLGRLMRGANGAGTSEGLKIYKDLYLPGEASSIQYFKNIICVGSPKGFQMVDLSSAEVQSVLDPGDESHHAMLHKENLKPISMFRHQNSSILLCYNEMAFYIDKKGRRMRPDWMIRWEGQPTAFAVSFPYIVAFDPTFIEVRHMDSGDLVQVIPGKNVRCLKPDAMDTIYCAMDDPVLGSELVFELSRL</sequence>
<dbReference type="InterPro" id="IPR001849">
    <property type="entry name" value="PH_domain"/>
</dbReference>
<keyword evidence="1" id="KW-0597">Phosphoprotein</keyword>